<dbReference type="EMBL" id="CAKOFQ010006651">
    <property type="protein sequence ID" value="CAH1953544.1"/>
    <property type="molecule type" value="Genomic_DNA"/>
</dbReference>
<dbReference type="OrthoDB" id="6764198at2759"/>
<dbReference type="AlphaFoldDB" id="A0A9P0JI70"/>
<accession>A0A9P0JI70</accession>
<protein>
    <submittedName>
        <fullName evidence="1">Uncharacterized protein</fullName>
    </submittedName>
</protein>
<reference evidence="1" key="1">
    <citation type="submission" date="2022-03" db="EMBL/GenBank/DDBJ databases">
        <authorList>
            <person name="Sayadi A."/>
        </authorList>
    </citation>
    <scope>NUCLEOTIDE SEQUENCE</scope>
</reference>
<name>A0A9P0JI70_ACAOB</name>
<evidence type="ECO:0000313" key="1">
    <source>
        <dbReference type="EMBL" id="CAH1953544.1"/>
    </source>
</evidence>
<gene>
    <name evidence="1" type="ORF">ACAOBT_LOCUS99</name>
</gene>
<keyword evidence="2" id="KW-1185">Reference proteome</keyword>
<evidence type="ECO:0000313" key="2">
    <source>
        <dbReference type="Proteomes" id="UP001152888"/>
    </source>
</evidence>
<organism evidence="1 2">
    <name type="scientific">Acanthoscelides obtectus</name>
    <name type="common">Bean weevil</name>
    <name type="synonym">Bruchus obtectus</name>
    <dbReference type="NCBI Taxonomy" id="200917"/>
    <lineage>
        <taxon>Eukaryota</taxon>
        <taxon>Metazoa</taxon>
        <taxon>Ecdysozoa</taxon>
        <taxon>Arthropoda</taxon>
        <taxon>Hexapoda</taxon>
        <taxon>Insecta</taxon>
        <taxon>Pterygota</taxon>
        <taxon>Neoptera</taxon>
        <taxon>Endopterygota</taxon>
        <taxon>Coleoptera</taxon>
        <taxon>Polyphaga</taxon>
        <taxon>Cucujiformia</taxon>
        <taxon>Chrysomeloidea</taxon>
        <taxon>Chrysomelidae</taxon>
        <taxon>Bruchinae</taxon>
        <taxon>Bruchini</taxon>
        <taxon>Acanthoscelides</taxon>
    </lineage>
</organism>
<sequence length="65" mass="7523">MNFSMTPENIGDVYVKLDVIIAGQPKSKFPVMFNLTQFGYQNVSSNNQCFFKKTTCVLFRTLYEK</sequence>
<dbReference type="Proteomes" id="UP001152888">
    <property type="component" value="Unassembled WGS sequence"/>
</dbReference>
<proteinExistence type="predicted"/>
<comment type="caution">
    <text evidence="1">The sequence shown here is derived from an EMBL/GenBank/DDBJ whole genome shotgun (WGS) entry which is preliminary data.</text>
</comment>